<evidence type="ECO:0000313" key="3">
    <source>
        <dbReference type="Proteomes" id="UP000436911"/>
    </source>
</evidence>
<protein>
    <recommendedName>
        <fullName evidence="4">Secreted protein</fullName>
    </recommendedName>
</protein>
<gene>
    <name evidence="2" type="ORF">DXT89_18190</name>
</gene>
<proteinExistence type="predicted"/>
<dbReference type="AlphaFoldDB" id="A0A368NHW1"/>
<feature type="chain" id="PRO_5030067862" description="Secreted protein" evidence="1">
    <location>
        <begin position="33"/>
        <end position="224"/>
    </location>
</feature>
<dbReference type="EMBL" id="QUSG01000012">
    <property type="protein sequence ID" value="KAA3525263.1"/>
    <property type="molecule type" value="Genomic_DNA"/>
</dbReference>
<sequence>MIGRVMKLTRIRTLVLIFYATFGCGTPSVSKAADCAEILKNPPQPLFETGVIYKYIVNLDRANCPKLHKPEFDRFIQELDLNLVSYVLLEARLSRGDMETGKEAIAAYLRQYGDTKTKMDDNAVLPLIDIAYYSCKGDQTCIGKTVQSLVDVTSLTKPAACLYGLPNTCVATDLRPNFYFVNDATLVTLPAAKNALKLRARFICERYQNCDPSDQTSNGNNRNE</sequence>
<feature type="signal peptide" evidence="1">
    <location>
        <begin position="1"/>
        <end position="32"/>
    </location>
</feature>
<dbReference type="RefSeq" id="WP_060719890.1">
    <property type="nucleotide sequence ID" value="NZ_CP055265.1"/>
</dbReference>
<comment type="caution">
    <text evidence="2">The sequence shown here is derived from an EMBL/GenBank/DDBJ whole genome shotgun (WGS) entry which is preliminary data.</text>
</comment>
<name>A0A368NHW1_AGRVI</name>
<evidence type="ECO:0008006" key="4">
    <source>
        <dbReference type="Google" id="ProtNLM"/>
    </source>
</evidence>
<dbReference type="GeneID" id="60684434"/>
<organism evidence="2 3">
    <name type="scientific">Agrobacterium vitis</name>
    <name type="common">Rhizobium vitis</name>
    <dbReference type="NCBI Taxonomy" id="373"/>
    <lineage>
        <taxon>Bacteria</taxon>
        <taxon>Pseudomonadati</taxon>
        <taxon>Pseudomonadota</taxon>
        <taxon>Alphaproteobacteria</taxon>
        <taxon>Hyphomicrobiales</taxon>
        <taxon>Rhizobiaceae</taxon>
        <taxon>Rhizobium/Agrobacterium group</taxon>
        <taxon>Agrobacterium</taxon>
    </lineage>
</organism>
<keyword evidence="1" id="KW-0732">Signal</keyword>
<evidence type="ECO:0000256" key="1">
    <source>
        <dbReference type="SAM" id="SignalP"/>
    </source>
</evidence>
<accession>A0A368NHW1</accession>
<dbReference type="Proteomes" id="UP000436911">
    <property type="component" value="Unassembled WGS sequence"/>
</dbReference>
<dbReference type="OrthoDB" id="9937664at2"/>
<reference evidence="2 3" key="1">
    <citation type="submission" date="2018-08" db="EMBL/GenBank/DDBJ databases">
        <title>Genome sequencing of Agrobacterium vitis strain ICMP 10754.</title>
        <authorList>
            <person name="Visnovsky S.B."/>
            <person name="Pitman A.R."/>
        </authorList>
    </citation>
    <scope>NUCLEOTIDE SEQUENCE [LARGE SCALE GENOMIC DNA]</scope>
    <source>
        <strain evidence="2 3">ICMP 10754</strain>
    </source>
</reference>
<evidence type="ECO:0000313" key="2">
    <source>
        <dbReference type="EMBL" id="KAA3525263.1"/>
    </source>
</evidence>
<dbReference type="PROSITE" id="PS51257">
    <property type="entry name" value="PROKAR_LIPOPROTEIN"/>
    <property type="match status" value="1"/>
</dbReference>